<sequence>MSSTSHDPQASQAPRNLPAPVFDDQERQNVEYLTGMMGSNADSDIEAARRVLRKYNGDVQKAATALLEGEGAETVPSAAPEYSTSLSYANTDYDKQYLKPPPGTPTGAQSTPVVIDLTSEDHDLRQALQMSMEQSNETKFGPSERPADGSWAMVPSTMATDSGQTNATSGMSMEDRTLNQAIEASFNDFRTNDEEPIPKDGRAIRRDHRPVVLRSTSPFIAYATLLLQGLYYVPQIRESLASLELIDPEVGLLAEDADMWNLIETFAHMDKGILIVLAGDDILQGRLDAKPCSSPSDLPGLATSDFLRKTAETIENYVKKQAGDTIGHLPLLNFSYSRIDCAPDSPSNVGQTASTCAVNIDTKSKTGVCDLLGLLEEDMNHFEADKSGHNVILEPSQVIAFNISTSHGVAPQSSPPEMLSYPKSIYLDQFLASNLDFANEKRVLQQALRSKAKVLAEKKQAIAYKDGIDTLKVIGSSLYYYEQVAEAKGDPARESMIKQMAAKLKATMDVIEKQLAELDREILESTRSAASAMDCPELQHHKYELRAVFMHTGIPGRKQIYSYVKDRGTWWKTVDMEVTEVPEETVLTDPTGLHLGAGPYLLIYSRSLENENPELKWPEVISAHMHDNHERFLQTLGPEVAAQLAPFLKDERAERLQAKGIEETPMDVMSQ</sequence>
<feature type="compositionally biased region" description="Polar residues" evidence="2">
    <location>
        <begin position="1"/>
        <end position="14"/>
    </location>
</feature>
<keyword evidence="5" id="KW-1185">Reference proteome</keyword>
<feature type="region of interest" description="Disordered" evidence="2">
    <location>
        <begin position="1"/>
        <end position="25"/>
    </location>
</feature>
<feature type="coiled-coil region" evidence="1">
    <location>
        <begin position="501"/>
        <end position="528"/>
    </location>
</feature>
<dbReference type="Proteomes" id="UP001556367">
    <property type="component" value="Unassembled WGS sequence"/>
</dbReference>
<evidence type="ECO:0000313" key="4">
    <source>
        <dbReference type="EMBL" id="KAL0945984.1"/>
    </source>
</evidence>
<dbReference type="CDD" id="cd02257">
    <property type="entry name" value="Peptidase_C19"/>
    <property type="match status" value="1"/>
</dbReference>
<dbReference type="SUPFAM" id="SSF54001">
    <property type="entry name" value="Cysteine proteinases"/>
    <property type="match status" value="1"/>
</dbReference>
<feature type="domain" description="Peptidase C19 ubiquitin carboxyl-terminal hydrolase" evidence="3">
    <location>
        <begin position="490"/>
        <end position="604"/>
    </location>
</feature>
<organism evidence="4 5">
    <name type="scientific">Hohenbuehelia grisea</name>
    <dbReference type="NCBI Taxonomy" id="104357"/>
    <lineage>
        <taxon>Eukaryota</taxon>
        <taxon>Fungi</taxon>
        <taxon>Dikarya</taxon>
        <taxon>Basidiomycota</taxon>
        <taxon>Agaricomycotina</taxon>
        <taxon>Agaricomycetes</taxon>
        <taxon>Agaricomycetidae</taxon>
        <taxon>Agaricales</taxon>
        <taxon>Pleurotineae</taxon>
        <taxon>Pleurotaceae</taxon>
        <taxon>Hohenbuehelia</taxon>
    </lineage>
</organism>
<evidence type="ECO:0000259" key="3">
    <source>
        <dbReference type="Pfam" id="PF00443"/>
    </source>
</evidence>
<reference evidence="5" key="1">
    <citation type="submission" date="2024-06" db="EMBL/GenBank/DDBJ databases">
        <title>Multi-omics analyses provide insights into the biosynthesis of the anticancer antibiotic pleurotin in Hohenbuehelia grisea.</title>
        <authorList>
            <person name="Weaver J.A."/>
            <person name="Alberti F."/>
        </authorList>
    </citation>
    <scope>NUCLEOTIDE SEQUENCE [LARGE SCALE GENOMIC DNA]</scope>
    <source>
        <strain evidence="5">T-177</strain>
    </source>
</reference>
<dbReference type="PANTHER" id="PTHR39597">
    <property type="entry name" value="UBA DOMAIN-CONTAINING PROTEIN RUP1"/>
    <property type="match status" value="1"/>
</dbReference>
<name>A0ABR3IRT5_9AGAR</name>
<dbReference type="InterPro" id="IPR003903">
    <property type="entry name" value="UIM_dom"/>
</dbReference>
<keyword evidence="1" id="KW-0175">Coiled coil</keyword>
<dbReference type="Pfam" id="PF00443">
    <property type="entry name" value="UCH"/>
    <property type="match status" value="1"/>
</dbReference>
<dbReference type="PROSITE" id="PS50330">
    <property type="entry name" value="UIM"/>
    <property type="match status" value="1"/>
</dbReference>
<gene>
    <name evidence="4" type="ORF">HGRIS_012262</name>
</gene>
<dbReference type="EMBL" id="JASNQZ010000015">
    <property type="protein sequence ID" value="KAL0945984.1"/>
    <property type="molecule type" value="Genomic_DNA"/>
</dbReference>
<dbReference type="InterPro" id="IPR038765">
    <property type="entry name" value="Papain-like_cys_pep_sf"/>
</dbReference>
<dbReference type="CDD" id="cd14279">
    <property type="entry name" value="CUE"/>
    <property type="match status" value="1"/>
</dbReference>
<protein>
    <recommendedName>
        <fullName evidence="3">Peptidase C19 ubiquitin carboxyl-terminal hydrolase domain-containing protein</fullName>
    </recommendedName>
</protein>
<dbReference type="PANTHER" id="PTHR39597:SF1">
    <property type="entry name" value="UBA DOMAIN-CONTAINING PROTEIN RUP1"/>
    <property type="match status" value="1"/>
</dbReference>
<dbReference type="InterPro" id="IPR055335">
    <property type="entry name" value="Ucp6/RUP1"/>
</dbReference>
<comment type="caution">
    <text evidence="4">The sequence shown here is derived from an EMBL/GenBank/DDBJ whole genome shotgun (WGS) entry which is preliminary data.</text>
</comment>
<evidence type="ECO:0000256" key="2">
    <source>
        <dbReference type="SAM" id="MobiDB-lite"/>
    </source>
</evidence>
<accession>A0ABR3IRT5</accession>
<dbReference type="Gene3D" id="6.10.140.100">
    <property type="match status" value="1"/>
</dbReference>
<dbReference type="Gene3D" id="3.90.70.10">
    <property type="entry name" value="Cysteine proteinases"/>
    <property type="match status" value="1"/>
</dbReference>
<evidence type="ECO:0000313" key="5">
    <source>
        <dbReference type="Proteomes" id="UP001556367"/>
    </source>
</evidence>
<proteinExistence type="predicted"/>
<dbReference type="InterPro" id="IPR001394">
    <property type="entry name" value="Peptidase_C19_UCH"/>
</dbReference>
<evidence type="ECO:0000256" key="1">
    <source>
        <dbReference type="SAM" id="Coils"/>
    </source>
</evidence>